<evidence type="ECO:0000259" key="6">
    <source>
        <dbReference type="PROSITE" id="PS51007"/>
    </source>
</evidence>
<evidence type="ECO:0000256" key="4">
    <source>
        <dbReference type="PROSITE-ProRule" id="PRU00433"/>
    </source>
</evidence>
<reference evidence="7 8" key="1">
    <citation type="journal article" date="2010" name="Stand. Genomic Sci.">
        <title>Complete genome sequence of Denitrovibrio acetiphilus type strain (N2460).</title>
        <authorList>
            <person name="Kiss H."/>
            <person name="Lang E."/>
            <person name="Lapidus A."/>
            <person name="Copeland A."/>
            <person name="Nolan M."/>
            <person name="Glavina Del Rio T."/>
            <person name="Chen F."/>
            <person name="Lucas S."/>
            <person name="Tice H."/>
            <person name="Cheng J.F."/>
            <person name="Han C."/>
            <person name="Goodwin L."/>
            <person name="Pitluck S."/>
            <person name="Liolios K."/>
            <person name="Pati A."/>
            <person name="Ivanova N."/>
            <person name="Mavromatis K."/>
            <person name="Chen A."/>
            <person name="Palaniappan K."/>
            <person name="Land M."/>
            <person name="Hauser L."/>
            <person name="Chang Y.J."/>
            <person name="Jeffries C.D."/>
            <person name="Detter J.C."/>
            <person name="Brettin T."/>
            <person name="Spring S."/>
            <person name="Rohde M."/>
            <person name="Goker M."/>
            <person name="Woyke T."/>
            <person name="Bristow J."/>
            <person name="Eisen J.A."/>
            <person name="Markowitz V."/>
            <person name="Hugenholtz P."/>
            <person name="Kyrpides N.C."/>
            <person name="Klenk H.P."/>
        </authorList>
    </citation>
    <scope>NUCLEOTIDE SEQUENCE [LARGE SCALE GENOMIC DNA]</scope>
    <source>
        <strain evidence="8">DSM 12809 / NBRC 114555 / N2460</strain>
    </source>
</reference>
<proteinExistence type="predicted"/>
<dbReference type="OrthoDB" id="5359603at2"/>
<dbReference type="InterPro" id="IPR009056">
    <property type="entry name" value="Cyt_c-like_dom"/>
</dbReference>
<evidence type="ECO:0000256" key="3">
    <source>
        <dbReference type="ARBA" id="ARBA00023004"/>
    </source>
</evidence>
<organism evidence="7 8">
    <name type="scientific">Denitrovibrio acetiphilus (strain DSM 12809 / NBRC 114555 / N2460)</name>
    <dbReference type="NCBI Taxonomy" id="522772"/>
    <lineage>
        <taxon>Bacteria</taxon>
        <taxon>Pseudomonadati</taxon>
        <taxon>Deferribacterota</taxon>
        <taxon>Deferribacteres</taxon>
        <taxon>Deferribacterales</taxon>
        <taxon>Geovibrionaceae</taxon>
        <taxon>Denitrovibrio</taxon>
    </lineage>
</organism>
<dbReference type="HOGENOM" id="CLU_129904_0_0_0"/>
<dbReference type="eggNOG" id="COG2863">
    <property type="taxonomic scope" value="Bacteria"/>
</dbReference>
<dbReference type="STRING" id="522772.Dacet_0946"/>
<dbReference type="AlphaFoldDB" id="D4H678"/>
<dbReference type="InterPro" id="IPR036909">
    <property type="entry name" value="Cyt_c-like_dom_sf"/>
</dbReference>
<dbReference type="RefSeq" id="WP_013010255.1">
    <property type="nucleotide sequence ID" value="NC_013943.1"/>
</dbReference>
<dbReference type="InParanoid" id="D4H678"/>
<dbReference type="Gene3D" id="1.10.760.10">
    <property type="entry name" value="Cytochrome c-like domain"/>
    <property type="match status" value="1"/>
</dbReference>
<feature type="compositionally biased region" description="Polar residues" evidence="5">
    <location>
        <begin position="41"/>
        <end position="52"/>
    </location>
</feature>
<keyword evidence="2 4" id="KW-0479">Metal-binding</keyword>
<feature type="domain" description="Cytochrome c" evidence="6">
    <location>
        <begin position="68"/>
        <end position="143"/>
    </location>
</feature>
<evidence type="ECO:0000256" key="1">
    <source>
        <dbReference type="ARBA" id="ARBA00022617"/>
    </source>
</evidence>
<evidence type="ECO:0000256" key="5">
    <source>
        <dbReference type="SAM" id="MobiDB-lite"/>
    </source>
</evidence>
<dbReference type="GO" id="GO:0020037">
    <property type="term" value="F:heme binding"/>
    <property type="evidence" value="ECO:0007669"/>
    <property type="project" value="InterPro"/>
</dbReference>
<dbReference type="GO" id="GO:0046872">
    <property type="term" value="F:metal ion binding"/>
    <property type="evidence" value="ECO:0007669"/>
    <property type="project" value="UniProtKB-KW"/>
</dbReference>
<sequence length="143" mass="15720" precursor="true">MNKTMIIIGVLLILAFGFLLVQEFSSVESETVVSQPEAQEVGQSSEQPSVTEESLKKQVVSELSNEPGRAERSKNYLVKCAPCHSRDGSGPVGAAIKGMKKDILLKKLNDYKHGRVENSMMSGLMRNMTDEEINELAEEISGF</sequence>
<dbReference type="PaxDb" id="522772-Dacet_0946"/>
<dbReference type="Proteomes" id="UP000002012">
    <property type="component" value="Chromosome"/>
</dbReference>
<dbReference type="EMBL" id="CP001968">
    <property type="protein sequence ID" value="ADD67724.1"/>
    <property type="molecule type" value="Genomic_DNA"/>
</dbReference>
<keyword evidence="3 4" id="KW-0408">Iron</keyword>
<keyword evidence="1 4" id="KW-0349">Heme</keyword>
<dbReference type="GO" id="GO:0009055">
    <property type="term" value="F:electron transfer activity"/>
    <property type="evidence" value="ECO:0007669"/>
    <property type="project" value="InterPro"/>
</dbReference>
<dbReference type="PROSITE" id="PS51007">
    <property type="entry name" value="CYTC"/>
    <property type="match status" value="1"/>
</dbReference>
<evidence type="ECO:0000313" key="8">
    <source>
        <dbReference type="Proteomes" id="UP000002012"/>
    </source>
</evidence>
<evidence type="ECO:0000313" key="7">
    <source>
        <dbReference type="EMBL" id="ADD67724.1"/>
    </source>
</evidence>
<gene>
    <name evidence="7" type="ordered locus">Dacet_0946</name>
</gene>
<accession>D4H678</accession>
<dbReference type="SUPFAM" id="SSF46626">
    <property type="entry name" value="Cytochrome c"/>
    <property type="match status" value="1"/>
</dbReference>
<dbReference type="KEGG" id="dap:Dacet_0946"/>
<feature type="region of interest" description="Disordered" evidence="5">
    <location>
        <begin position="34"/>
        <end position="71"/>
    </location>
</feature>
<evidence type="ECO:0000256" key="2">
    <source>
        <dbReference type="ARBA" id="ARBA00022723"/>
    </source>
</evidence>
<protein>
    <recommendedName>
        <fullName evidence="6">Cytochrome c domain-containing protein</fullName>
    </recommendedName>
</protein>
<name>D4H678_DENA2</name>
<keyword evidence="8" id="KW-1185">Reference proteome</keyword>